<dbReference type="AlphaFoldDB" id="A0A6B0UGN1"/>
<sequence length="99" mass="11777">MWCISVLRLLISRSVRYCRSESILRANMSILLWRSDACWSIWRLPFSPSLSQIWLMFFNFSLIPFSSDLYFKRAFLLLYFSFSSLLSSATLFLARAARW</sequence>
<dbReference type="EMBL" id="GIFC01005843">
    <property type="protein sequence ID" value="MXU87926.1"/>
    <property type="molecule type" value="Transcribed_RNA"/>
</dbReference>
<organism evidence="2">
    <name type="scientific">Ixodes ricinus</name>
    <name type="common">Common tick</name>
    <name type="synonym">Acarus ricinus</name>
    <dbReference type="NCBI Taxonomy" id="34613"/>
    <lineage>
        <taxon>Eukaryota</taxon>
        <taxon>Metazoa</taxon>
        <taxon>Ecdysozoa</taxon>
        <taxon>Arthropoda</taxon>
        <taxon>Chelicerata</taxon>
        <taxon>Arachnida</taxon>
        <taxon>Acari</taxon>
        <taxon>Parasitiformes</taxon>
        <taxon>Ixodida</taxon>
        <taxon>Ixodoidea</taxon>
        <taxon>Ixodidae</taxon>
        <taxon>Ixodinae</taxon>
        <taxon>Ixodes</taxon>
    </lineage>
</organism>
<keyword evidence="1" id="KW-1133">Transmembrane helix</keyword>
<feature type="transmembrane region" description="Helical" evidence="1">
    <location>
        <begin position="75"/>
        <end position="94"/>
    </location>
</feature>
<proteinExistence type="predicted"/>
<keyword evidence="1" id="KW-0812">Transmembrane</keyword>
<feature type="transmembrane region" description="Helical" evidence="1">
    <location>
        <begin position="44"/>
        <end position="63"/>
    </location>
</feature>
<accession>A0A6B0UGN1</accession>
<evidence type="ECO:0000256" key="1">
    <source>
        <dbReference type="SAM" id="Phobius"/>
    </source>
</evidence>
<evidence type="ECO:0000313" key="2">
    <source>
        <dbReference type="EMBL" id="MXU87926.1"/>
    </source>
</evidence>
<keyword evidence="1" id="KW-0472">Membrane</keyword>
<name>A0A6B0UGN1_IXORI</name>
<reference evidence="2" key="1">
    <citation type="submission" date="2019-12" db="EMBL/GenBank/DDBJ databases">
        <title>An insight into the sialome of adult female Ixodes ricinus ticks feeding for 6 days.</title>
        <authorList>
            <person name="Perner J."/>
            <person name="Ribeiro J.M.C."/>
        </authorList>
    </citation>
    <scope>NUCLEOTIDE SEQUENCE</scope>
    <source>
        <strain evidence="2">Semi-engorged</strain>
        <tissue evidence="2">Salivary glands</tissue>
    </source>
</reference>
<protein>
    <submittedName>
        <fullName evidence="2">Uncharacterized protein</fullName>
    </submittedName>
</protein>